<evidence type="ECO:0000313" key="2">
    <source>
        <dbReference type="EMBL" id="KIM76558.1"/>
    </source>
</evidence>
<reference evidence="2 3" key="1">
    <citation type="submission" date="2014-04" db="EMBL/GenBank/DDBJ databases">
        <authorList>
            <consortium name="DOE Joint Genome Institute"/>
            <person name="Kuo A."/>
            <person name="Tarkka M."/>
            <person name="Buscot F."/>
            <person name="Kohler A."/>
            <person name="Nagy L.G."/>
            <person name="Floudas D."/>
            <person name="Copeland A."/>
            <person name="Barry K.W."/>
            <person name="Cichocki N."/>
            <person name="Veneault-Fourrey C."/>
            <person name="LaButti K."/>
            <person name="Lindquist E.A."/>
            <person name="Lipzen A."/>
            <person name="Lundell T."/>
            <person name="Morin E."/>
            <person name="Murat C."/>
            <person name="Sun H."/>
            <person name="Tunlid A."/>
            <person name="Henrissat B."/>
            <person name="Grigoriev I.V."/>
            <person name="Hibbett D.S."/>
            <person name="Martin F."/>
            <person name="Nordberg H.P."/>
            <person name="Cantor M.N."/>
            <person name="Hua S.X."/>
        </authorList>
    </citation>
    <scope>NUCLEOTIDE SEQUENCE [LARGE SCALE GENOMIC DNA]</scope>
    <source>
        <strain evidence="2 3">F 1598</strain>
    </source>
</reference>
<dbReference type="AlphaFoldDB" id="A0A0C3ARJ5"/>
<accession>A0A0C3ARJ5</accession>
<evidence type="ECO:0000313" key="3">
    <source>
        <dbReference type="Proteomes" id="UP000054166"/>
    </source>
</evidence>
<reference evidence="3" key="2">
    <citation type="submission" date="2015-01" db="EMBL/GenBank/DDBJ databases">
        <title>Evolutionary Origins and Diversification of the Mycorrhizal Mutualists.</title>
        <authorList>
            <consortium name="DOE Joint Genome Institute"/>
            <consortium name="Mycorrhizal Genomics Consortium"/>
            <person name="Kohler A."/>
            <person name="Kuo A."/>
            <person name="Nagy L.G."/>
            <person name="Floudas D."/>
            <person name="Copeland A."/>
            <person name="Barry K.W."/>
            <person name="Cichocki N."/>
            <person name="Veneault-Fourrey C."/>
            <person name="LaButti K."/>
            <person name="Lindquist E.A."/>
            <person name="Lipzen A."/>
            <person name="Lundell T."/>
            <person name="Morin E."/>
            <person name="Murat C."/>
            <person name="Riley R."/>
            <person name="Ohm R."/>
            <person name="Sun H."/>
            <person name="Tunlid A."/>
            <person name="Henrissat B."/>
            <person name="Grigoriev I.V."/>
            <person name="Hibbett D.S."/>
            <person name="Martin F."/>
        </authorList>
    </citation>
    <scope>NUCLEOTIDE SEQUENCE [LARGE SCALE GENOMIC DNA]</scope>
    <source>
        <strain evidence="3">F 1598</strain>
    </source>
</reference>
<dbReference type="Proteomes" id="UP000054166">
    <property type="component" value="Unassembled WGS sequence"/>
</dbReference>
<feature type="compositionally biased region" description="Low complexity" evidence="1">
    <location>
        <begin position="42"/>
        <end position="53"/>
    </location>
</feature>
<dbReference type="InParanoid" id="A0A0C3ARJ5"/>
<name>A0A0C3ARJ5_PILCF</name>
<protein>
    <submittedName>
        <fullName evidence="2">Uncharacterized protein</fullName>
    </submittedName>
</protein>
<dbReference type="EMBL" id="KN833033">
    <property type="protein sequence ID" value="KIM76558.1"/>
    <property type="molecule type" value="Genomic_DNA"/>
</dbReference>
<organism evidence="2 3">
    <name type="scientific">Piloderma croceum (strain F 1598)</name>
    <dbReference type="NCBI Taxonomy" id="765440"/>
    <lineage>
        <taxon>Eukaryota</taxon>
        <taxon>Fungi</taxon>
        <taxon>Dikarya</taxon>
        <taxon>Basidiomycota</taxon>
        <taxon>Agaricomycotina</taxon>
        <taxon>Agaricomycetes</taxon>
        <taxon>Agaricomycetidae</taxon>
        <taxon>Atheliales</taxon>
        <taxon>Atheliaceae</taxon>
        <taxon>Piloderma</taxon>
    </lineage>
</organism>
<feature type="compositionally biased region" description="Pro residues" evidence="1">
    <location>
        <begin position="54"/>
        <end position="63"/>
    </location>
</feature>
<feature type="region of interest" description="Disordered" evidence="1">
    <location>
        <begin position="42"/>
        <end position="88"/>
    </location>
</feature>
<keyword evidence="3" id="KW-1185">Reference proteome</keyword>
<gene>
    <name evidence="2" type="ORF">PILCRDRAFT_12617</name>
</gene>
<dbReference type="HOGENOM" id="CLU_2469899_0_0_1"/>
<evidence type="ECO:0000256" key="1">
    <source>
        <dbReference type="SAM" id="MobiDB-lite"/>
    </source>
</evidence>
<proteinExistence type="predicted"/>
<sequence>MDLFVNMMYRDPNMTVGNGSDDDDDPSLVPLYDIADANADAPANHVPVSLPHPSSVPEPPTFEPPATKEAPPQHITCWPGQDVSPQSF</sequence>